<evidence type="ECO:0000256" key="1">
    <source>
        <dbReference type="SAM" id="Phobius"/>
    </source>
</evidence>
<dbReference type="AlphaFoldDB" id="A0AAE4AN31"/>
<protein>
    <submittedName>
        <fullName evidence="2">Paraquat-inducible protein A</fullName>
    </submittedName>
</protein>
<proteinExistence type="predicted"/>
<dbReference type="Proteomes" id="UP001238163">
    <property type="component" value="Unassembled WGS sequence"/>
</dbReference>
<keyword evidence="1" id="KW-0472">Membrane</keyword>
<keyword evidence="1" id="KW-0812">Transmembrane</keyword>
<sequence>MTIAFFMTISIQNAMLLHVLGLFVLAFVAYIITIIRDQAVAWDISRHKLGSCTKCGLVFLSKRQAQMPECPRCAGRAEPYLNKKTHSPSTTQ</sequence>
<dbReference type="RefSeq" id="WP_307260525.1">
    <property type="nucleotide sequence ID" value="NZ_JAUSVL010000001.1"/>
</dbReference>
<keyword evidence="3" id="KW-1185">Reference proteome</keyword>
<evidence type="ECO:0000313" key="2">
    <source>
        <dbReference type="EMBL" id="MDQ0289181.1"/>
    </source>
</evidence>
<gene>
    <name evidence="2" type="ORF">J3R75_001288</name>
</gene>
<name>A0AAE4AN31_9BACT</name>
<reference evidence="2" key="1">
    <citation type="submission" date="2023-07" db="EMBL/GenBank/DDBJ databases">
        <title>Genomic Encyclopedia of Type Strains, Phase IV (KMG-IV): sequencing the most valuable type-strain genomes for metagenomic binning, comparative biology and taxonomic classification.</title>
        <authorList>
            <person name="Goeker M."/>
        </authorList>
    </citation>
    <scope>NUCLEOTIDE SEQUENCE</scope>
    <source>
        <strain evidence="2">DSM 24202</strain>
    </source>
</reference>
<feature type="transmembrane region" description="Helical" evidence="1">
    <location>
        <begin position="15"/>
        <end position="35"/>
    </location>
</feature>
<dbReference type="EMBL" id="JAUSVL010000001">
    <property type="protein sequence ID" value="MDQ0289181.1"/>
    <property type="molecule type" value="Genomic_DNA"/>
</dbReference>
<organism evidence="2 3">
    <name type="scientific">Oligosphaera ethanolica</name>
    <dbReference type="NCBI Taxonomy" id="760260"/>
    <lineage>
        <taxon>Bacteria</taxon>
        <taxon>Pseudomonadati</taxon>
        <taxon>Lentisphaerota</taxon>
        <taxon>Oligosphaeria</taxon>
        <taxon>Oligosphaerales</taxon>
        <taxon>Oligosphaeraceae</taxon>
        <taxon>Oligosphaera</taxon>
    </lineage>
</organism>
<comment type="caution">
    <text evidence="2">The sequence shown here is derived from an EMBL/GenBank/DDBJ whole genome shotgun (WGS) entry which is preliminary data.</text>
</comment>
<evidence type="ECO:0000313" key="3">
    <source>
        <dbReference type="Proteomes" id="UP001238163"/>
    </source>
</evidence>
<accession>A0AAE4AN31</accession>
<keyword evidence="1" id="KW-1133">Transmembrane helix</keyword>